<feature type="binding site" evidence="3">
    <location>
        <position position="265"/>
    </location>
    <ligand>
        <name>Mg(2+)</name>
        <dbReference type="ChEBI" id="CHEBI:18420"/>
        <label>1</label>
    </ligand>
</feature>
<keyword evidence="3" id="KW-0479">Metal-binding</keyword>
<dbReference type="InterPro" id="IPR050792">
    <property type="entry name" value="ADP-ribosylglycohydrolase"/>
</dbReference>
<organism evidence="4 5">
    <name type="scientific">Carboxydothermus pertinax</name>
    <dbReference type="NCBI Taxonomy" id="870242"/>
    <lineage>
        <taxon>Bacteria</taxon>
        <taxon>Bacillati</taxon>
        <taxon>Bacillota</taxon>
        <taxon>Clostridia</taxon>
        <taxon>Thermoanaerobacterales</taxon>
        <taxon>Thermoanaerobacteraceae</taxon>
        <taxon>Carboxydothermus</taxon>
    </lineage>
</organism>
<dbReference type="SUPFAM" id="SSF101478">
    <property type="entry name" value="ADP-ribosylglycohydrolase"/>
    <property type="match status" value="1"/>
</dbReference>
<dbReference type="InterPro" id="IPR005502">
    <property type="entry name" value="Ribosyl_crysJ1"/>
</dbReference>
<dbReference type="Gene3D" id="1.10.4080.10">
    <property type="entry name" value="ADP-ribosylation/Crystallin J1"/>
    <property type="match status" value="1"/>
</dbReference>
<dbReference type="InterPro" id="IPR036705">
    <property type="entry name" value="Ribosyl_crysJ1_sf"/>
</dbReference>
<keyword evidence="2 4" id="KW-0378">Hydrolase</keyword>
<dbReference type="OrthoDB" id="9798107at2"/>
<feature type="binding site" evidence="3">
    <location>
        <position position="54"/>
    </location>
    <ligand>
        <name>Mg(2+)</name>
        <dbReference type="ChEBI" id="CHEBI:18420"/>
        <label>1</label>
    </ligand>
</feature>
<evidence type="ECO:0000313" key="4">
    <source>
        <dbReference type="EMBL" id="GAV21822.1"/>
    </source>
</evidence>
<feature type="binding site" evidence="3">
    <location>
        <position position="55"/>
    </location>
    <ligand>
        <name>Mg(2+)</name>
        <dbReference type="ChEBI" id="CHEBI:18420"/>
        <label>1</label>
    </ligand>
</feature>
<gene>
    <name evidence="4" type="ORF">cpu_03320</name>
</gene>
<dbReference type="GO" id="GO:0046872">
    <property type="term" value="F:metal ion binding"/>
    <property type="evidence" value="ECO:0007669"/>
    <property type="project" value="UniProtKB-KW"/>
</dbReference>
<proteinExistence type="inferred from homology"/>
<name>A0A1L8CSD0_9THEO</name>
<protein>
    <submittedName>
        <fullName evidence="4">ADP-ribosylglycohydrolase</fullName>
    </submittedName>
</protein>
<dbReference type="GO" id="GO:0016787">
    <property type="term" value="F:hydrolase activity"/>
    <property type="evidence" value="ECO:0007669"/>
    <property type="project" value="UniProtKB-KW"/>
</dbReference>
<evidence type="ECO:0000256" key="1">
    <source>
        <dbReference type="ARBA" id="ARBA00010702"/>
    </source>
</evidence>
<feature type="binding site" evidence="3">
    <location>
        <position position="56"/>
    </location>
    <ligand>
        <name>Mg(2+)</name>
        <dbReference type="ChEBI" id="CHEBI:18420"/>
        <label>1</label>
    </ligand>
</feature>
<evidence type="ECO:0000256" key="2">
    <source>
        <dbReference type="ARBA" id="ARBA00022801"/>
    </source>
</evidence>
<keyword evidence="3" id="KW-0460">Magnesium</keyword>
<dbReference type="RefSeq" id="WP_075858273.1">
    <property type="nucleotide sequence ID" value="NZ_BDJK01000006.1"/>
</dbReference>
<evidence type="ECO:0000313" key="5">
    <source>
        <dbReference type="Proteomes" id="UP000187485"/>
    </source>
</evidence>
<sequence length="309" mass="34901">MKEKYTGCLLGFYLGDALGVTLENMEEKEIKNKYGIFQDITGGGPFNLPPGEGSDDTNILIITATSILRDPENPYPILFEALQKEVLKRPELYGTATRTALEAYELFGFIPDKIESYLISKLGERLCGNGSLPRIIPAALFYSNDEIFREYSLKLSRLTHPHPVTDYVALFTGFFVKELLSNTNRLKAYEEALKKTDFYLKRETLAKARVSRERFYRLSYLNACDLKTSGFVTDTVEASVYIFLAEDNPFDIIIKSANLGGDADSRAAITGALAGAYYNREKLPGELLTKLTRFTLLEHLGHQLWAKRW</sequence>
<comment type="similarity">
    <text evidence="1">Belongs to the ADP-ribosylglycohydrolase family.</text>
</comment>
<feature type="binding site" evidence="3">
    <location>
        <position position="262"/>
    </location>
    <ligand>
        <name>Mg(2+)</name>
        <dbReference type="ChEBI" id="CHEBI:18420"/>
        <label>1</label>
    </ligand>
</feature>
<reference evidence="5" key="1">
    <citation type="submission" date="2016-12" db="EMBL/GenBank/DDBJ databases">
        <title>Draft Genome Sequences od Carboxydothermus pertinax and islandicus, Hydrogenogenic Carboxydotrophic Bacteria.</title>
        <authorList>
            <person name="Fukuyama Y."/>
            <person name="Ohmae K."/>
            <person name="Yoneda Y."/>
            <person name="Yoshida T."/>
            <person name="Sako Y."/>
        </authorList>
    </citation>
    <scope>NUCLEOTIDE SEQUENCE [LARGE SCALE GENOMIC DNA]</scope>
    <source>
        <strain evidence="5">Ug1</strain>
    </source>
</reference>
<feature type="binding site" evidence="3">
    <location>
        <position position="264"/>
    </location>
    <ligand>
        <name>Mg(2+)</name>
        <dbReference type="ChEBI" id="CHEBI:18420"/>
        <label>1</label>
    </ligand>
</feature>
<dbReference type="PANTHER" id="PTHR16222:SF24">
    <property type="entry name" value="ADP-RIBOSYLHYDROLASE ARH3"/>
    <property type="match status" value="1"/>
</dbReference>
<accession>A0A1L8CSD0</accession>
<dbReference type="PANTHER" id="PTHR16222">
    <property type="entry name" value="ADP-RIBOSYLGLYCOHYDROLASE"/>
    <property type="match status" value="1"/>
</dbReference>
<evidence type="ECO:0000256" key="3">
    <source>
        <dbReference type="PIRSR" id="PIRSR605502-1"/>
    </source>
</evidence>
<keyword evidence="5" id="KW-1185">Reference proteome</keyword>
<dbReference type="EMBL" id="BDJK01000006">
    <property type="protein sequence ID" value="GAV21822.1"/>
    <property type="molecule type" value="Genomic_DNA"/>
</dbReference>
<dbReference type="AlphaFoldDB" id="A0A1L8CSD0"/>
<dbReference type="STRING" id="870242.cpu_03320"/>
<dbReference type="Pfam" id="PF03747">
    <property type="entry name" value="ADP_ribosyl_GH"/>
    <property type="match status" value="1"/>
</dbReference>
<comment type="cofactor">
    <cofactor evidence="3">
        <name>Mg(2+)</name>
        <dbReference type="ChEBI" id="CHEBI:18420"/>
    </cofactor>
    <text evidence="3">Binds 2 magnesium ions per subunit.</text>
</comment>
<dbReference type="Proteomes" id="UP000187485">
    <property type="component" value="Unassembled WGS sequence"/>
</dbReference>
<comment type="caution">
    <text evidence="4">The sequence shown here is derived from an EMBL/GenBank/DDBJ whole genome shotgun (WGS) entry which is preliminary data.</text>
</comment>